<evidence type="ECO:0000259" key="8">
    <source>
        <dbReference type="PROSITE" id="PS51935"/>
    </source>
</evidence>
<dbReference type="Pfam" id="PF00877">
    <property type="entry name" value="NLPC_P60"/>
    <property type="match status" value="1"/>
</dbReference>
<comment type="caution">
    <text evidence="9">The sequence shown here is derived from an EMBL/GenBank/DDBJ whole genome shotgun (WGS) entry which is preliminary data.</text>
</comment>
<proteinExistence type="inferred from homology"/>
<sequence length="327" mass="35690">MYRQLLLLPILALALLLLPSPDAQAATNEELVQKAKEYEGVRYSFGGNSPTSGFDCSGYLVYVMNQLGMTLPRTSADQYQLGTAVDKSNLQPGDFVFFKNTYKAGISHSGIYVGDNKFISATSSSGVAIVSLSNSYWSKHYAGAKRLSGITYDGFTDLSKEHKAYTAIMALHEDNIISGYNDNSFKPETPITRGQAAAILNRVLGLKATDLNPFTDVNPNTTFAHDIAAIKSLGIINGFPDGTFRPNEYLTRAQMAYIVDHAFIQDSNAASSAAIVYKDVGSEYWAYSSIVNLHGTDKISFFNGPNFRATDRASRADFSVAIYSSNY</sequence>
<evidence type="ECO:0000256" key="3">
    <source>
        <dbReference type="ARBA" id="ARBA00022729"/>
    </source>
</evidence>
<dbReference type="PROSITE" id="PS51272">
    <property type="entry name" value="SLH"/>
    <property type="match status" value="2"/>
</dbReference>
<dbReference type="PROSITE" id="PS51935">
    <property type="entry name" value="NLPC_P60"/>
    <property type="match status" value="1"/>
</dbReference>
<evidence type="ECO:0000259" key="7">
    <source>
        <dbReference type="PROSITE" id="PS51272"/>
    </source>
</evidence>
<organism evidence="9 10">
    <name type="scientific">Bacillus carboniphilus</name>
    <dbReference type="NCBI Taxonomy" id="86663"/>
    <lineage>
        <taxon>Bacteria</taxon>
        <taxon>Bacillati</taxon>
        <taxon>Bacillota</taxon>
        <taxon>Bacilli</taxon>
        <taxon>Bacillales</taxon>
        <taxon>Bacillaceae</taxon>
        <taxon>Bacillus</taxon>
    </lineage>
</organism>
<evidence type="ECO:0000256" key="4">
    <source>
        <dbReference type="ARBA" id="ARBA00022801"/>
    </source>
</evidence>
<evidence type="ECO:0000256" key="6">
    <source>
        <dbReference type="SAM" id="SignalP"/>
    </source>
</evidence>
<feature type="signal peptide" evidence="6">
    <location>
        <begin position="1"/>
        <end position="25"/>
    </location>
</feature>
<evidence type="ECO:0000256" key="2">
    <source>
        <dbReference type="ARBA" id="ARBA00022670"/>
    </source>
</evidence>
<dbReference type="PANTHER" id="PTHR47053">
    <property type="entry name" value="MUREIN DD-ENDOPEPTIDASE MEPH-RELATED"/>
    <property type="match status" value="1"/>
</dbReference>
<dbReference type="Gene3D" id="3.90.1720.10">
    <property type="entry name" value="endopeptidase domain like (from Nostoc punctiforme)"/>
    <property type="match status" value="1"/>
</dbReference>
<protein>
    <submittedName>
        <fullName evidence="9">Uncharacterized protein</fullName>
    </submittedName>
</protein>
<keyword evidence="2" id="KW-0645">Protease</keyword>
<keyword evidence="4" id="KW-0378">Hydrolase</keyword>
<dbReference type="InterPro" id="IPR038765">
    <property type="entry name" value="Papain-like_cys_pep_sf"/>
</dbReference>
<dbReference type="PANTHER" id="PTHR47053:SF1">
    <property type="entry name" value="MUREIN DD-ENDOPEPTIDASE MEPH-RELATED"/>
    <property type="match status" value="1"/>
</dbReference>
<feature type="domain" description="SLH" evidence="7">
    <location>
        <begin position="215"/>
        <end position="273"/>
    </location>
</feature>
<feature type="chain" id="PRO_5046333073" evidence="6">
    <location>
        <begin position="26"/>
        <end position="327"/>
    </location>
</feature>
<feature type="domain" description="SLH" evidence="7">
    <location>
        <begin position="151"/>
        <end position="214"/>
    </location>
</feature>
<evidence type="ECO:0000256" key="5">
    <source>
        <dbReference type="ARBA" id="ARBA00022807"/>
    </source>
</evidence>
<dbReference type="SUPFAM" id="SSF54001">
    <property type="entry name" value="Cysteine proteinases"/>
    <property type="match status" value="1"/>
</dbReference>
<dbReference type="EMBL" id="BAAADJ010000004">
    <property type="protein sequence ID" value="GAA0315621.1"/>
    <property type="molecule type" value="Genomic_DNA"/>
</dbReference>
<dbReference type="InterPro" id="IPR051202">
    <property type="entry name" value="Peptidase_C40"/>
</dbReference>
<reference evidence="9 10" key="1">
    <citation type="journal article" date="2019" name="Int. J. Syst. Evol. Microbiol.">
        <title>The Global Catalogue of Microorganisms (GCM) 10K type strain sequencing project: providing services to taxonomists for standard genome sequencing and annotation.</title>
        <authorList>
            <consortium name="The Broad Institute Genomics Platform"/>
            <consortium name="The Broad Institute Genome Sequencing Center for Infectious Disease"/>
            <person name="Wu L."/>
            <person name="Ma J."/>
        </authorList>
    </citation>
    <scope>NUCLEOTIDE SEQUENCE [LARGE SCALE GENOMIC DNA]</scope>
    <source>
        <strain evidence="9 10">JCM 9731</strain>
    </source>
</reference>
<keyword evidence="5" id="KW-0788">Thiol protease</keyword>
<feature type="domain" description="NlpC/P60" evidence="8">
    <location>
        <begin position="25"/>
        <end position="148"/>
    </location>
</feature>
<dbReference type="Proteomes" id="UP001500782">
    <property type="component" value="Unassembled WGS sequence"/>
</dbReference>
<keyword evidence="3 6" id="KW-0732">Signal</keyword>
<dbReference type="InterPro" id="IPR000064">
    <property type="entry name" value="NLP_P60_dom"/>
</dbReference>
<evidence type="ECO:0000313" key="9">
    <source>
        <dbReference type="EMBL" id="GAA0315621.1"/>
    </source>
</evidence>
<dbReference type="InterPro" id="IPR001119">
    <property type="entry name" value="SLH_dom"/>
</dbReference>
<keyword evidence="10" id="KW-1185">Reference proteome</keyword>
<evidence type="ECO:0000313" key="10">
    <source>
        <dbReference type="Proteomes" id="UP001500782"/>
    </source>
</evidence>
<dbReference type="RefSeq" id="WP_343795670.1">
    <property type="nucleotide sequence ID" value="NZ_BAAADJ010000004.1"/>
</dbReference>
<dbReference type="Pfam" id="PF00395">
    <property type="entry name" value="SLH"/>
    <property type="match status" value="2"/>
</dbReference>
<name>A0ABN0VRN4_9BACI</name>
<evidence type="ECO:0000256" key="1">
    <source>
        <dbReference type="ARBA" id="ARBA00007074"/>
    </source>
</evidence>
<gene>
    <name evidence="9" type="ORF">GCM10008967_02730</name>
</gene>
<accession>A0ABN0VRN4</accession>
<comment type="similarity">
    <text evidence="1">Belongs to the peptidase C40 family.</text>
</comment>